<keyword evidence="7 10" id="KW-0472">Membrane</keyword>
<evidence type="ECO:0000256" key="5">
    <source>
        <dbReference type="ARBA" id="ARBA00022989"/>
    </source>
</evidence>
<keyword evidence="3 10" id="KW-0812">Transmembrane</keyword>
<protein>
    <recommendedName>
        <fullName evidence="11">t-SNARE coiled-coil homology domain-containing protein</fullName>
    </recommendedName>
</protein>
<dbReference type="Gene3D" id="1.20.5.110">
    <property type="match status" value="1"/>
</dbReference>
<reference evidence="12 13" key="1">
    <citation type="submission" date="2017-10" db="EMBL/GenBank/DDBJ databases">
        <title>Comparative genomics in systemic dimorphic fungi from Ajellomycetaceae.</title>
        <authorList>
            <person name="Munoz J.F."/>
            <person name="Mcewen J.G."/>
            <person name="Clay O.K."/>
            <person name="Cuomo C.A."/>
        </authorList>
    </citation>
    <scope>NUCLEOTIDE SEQUENCE [LARGE SCALE GENOMIC DNA]</scope>
    <source>
        <strain evidence="12 13">UAMH5409</strain>
    </source>
</reference>
<accession>A0A2B7XXU4</accession>
<dbReference type="CDD" id="cd15853">
    <property type="entry name" value="SNARE_Bet1"/>
    <property type="match status" value="1"/>
</dbReference>
<gene>
    <name evidence="12" type="ORF">AJ79_03448</name>
</gene>
<keyword evidence="5 10" id="KW-1133">Transmembrane helix</keyword>
<dbReference type="GO" id="GO:0015031">
    <property type="term" value="P:protein transport"/>
    <property type="evidence" value="ECO:0007669"/>
    <property type="project" value="UniProtKB-KW"/>
</dbReference>
<dbReference type="InterPro" id="IPR000727">
    <property type="entry name" value="T_SNARE_dom"/>
</dbReference>
<feature type="region of interest" description="Disordered" evidence="9">
    <location>
        <begin position="249"/>
        <end position="295"/>
    </location>
</feature>
<feature type="domain" description="T-SNARE coiled-coil homology" evidence="11">
    <location>
        <begin position="306"/>
        <end position="368"/>
    </location>
</feature>
<evidence type="ECO:0000256" key="8">
    <source>
        <dbReference type="ARBA" id="ARBA00046280"/>
    </source>
</evidence>
<dbReference type="FunFam" id="1.20.5.110:FF:000057">
    <property type="entry name" value="SNARE complex subunit (Bet1), putative"/>
    <property type="match status" value="1"/>
</dbReference>
<dbReference type="OrthoDB" id="261831at2759"/>
<evidence type="ECO:0000256" key="3">
    <source>
        <dbReference type="ARBA" id="ARBA00022692"/>
    </source>
</evidence>
<dbReference type="InterPro" id="IPR039899">
    <property type="entry name" value="BET1_SNARE"/>
</dbReference>
<evidence type="ECO:0000256" key="2">
    <source>
        <dbReference type="ARBA" id="ARBA00022448"/>
    </source>
</evidence>
<feature type="transmembrane region" description="Helical" evidence="10">
    <location>
        <begin position="374"/>
        <end position="395"/>
    </location>
</feature>
<keyword evidence="2" id="KW-0813">Transport</keyword>
<dbReference type="SUPFAM" id="SSF58038">
    <property type="entry name" value="SNARE fusion complex"/>
    <property type="match status" value="1"/>
</dbReference>
<keyword evidence="4" id="KW-0653">Protein transport</keyword>
<evidence type="ECO:0000313" key="12">
    <source>
        <dbReference type="EMBL" id="PGH13749.1"/>
    </source>
</evidence>
<feature type="compositionally biased region" description="Gly residues" evidence="9">
    <location>
        <begin position="268"/>
        <end position="279"/>
    </location>
</feature>
<evidence type="ECO:0000256" key="1">
    <source>
        <dbReference type="ARBA" id="ARBA00004394"/>
    </source>
</evidence>
<name>A0A2B7XXU4_9EURO</name>
<keyword evidence="13" id="KW-1185">Reference proteome</keyword>
<proteinExistence type="predicted"/>
<dbReference type="AlphaFoldDB" id="A0A2B7XXU4"/>
<dbReference type="GO" id="GO:0000139">
    <property type="term" value="C:Golgi membrane"/>
    <property type="evidence" value="ECO:0007669"/>
    <property type="project" value="UniProtKB-SubCell"/>
</dbReference>
<evidence type="ECO:0000313" key="13">
    <source>
        <dbReference type="Proteomes" id="UP000223968"/>
    </source>
</evidence>
<evidence type="ECO:0000256" key="7">
    <source>
        <dbReference type="ARBA" id="ARBA00023136"/>
    </source>
</evidence>
<dbReference type="STRING" id="1447875.A0A2B7XXU4"/>
<sequence length="396" mass="44515">MKCFKLAPSTCDKSFEDVLGLLDKARMDPAASWPIYDGTIYMRPAIPAVSTWIRLIDCRYAETKEDFAWLCASINLPLCPHLRLNDKAIIDQFPPPLYPDYSDKSGNPRKGCKFCDTQVYLFERIPSAGRFLELQILRNIGKFESPRDPVWLAHTFSWKHPQLYSYISAAEDWVNGVLNAINNGRHSTEKPPYPEPLNELLFKPVTLPPTSTCSSPEPRAWLNLQSFFGHLGRKRQGVLRDPRASSSLFDSYGGSSERNRQDSRSPGKVGGYGFSGSPGGHLNRGAGPYRAATPNSKGQYSDAVLSSLESQNDTELEGMSAKVKMLKDITIAIGDEIRDSSAFADKMNDTFDNTRVRLRGTMNRMLVMAEKTGVGWKVWLGFFCAVFMLFTYVWLF</sequence>
<evidence type="ECO:0000256" key="6">
    <source>
        <dbReference type="ARBA" id="ARBA00023034"/>
    </source>
</evidence>
<comment type="caution">
    <text evidence="12">The sequence shown here is derived from an EMBL/GenBank/DDBJ whole genome shotgun (WGS) entry which is preliminary data.</text>
</comment>
<organism evidence="12 13">
    <name type="scientific">Helicocarpus griseus UAMH5409</name>
    <dbReference type="NCBI Taxonomy" id="1447875"/>
    <lineage>
        <taxon>Eukaryota</taxon>
        <taxon>Fungi</taxon>
        <taxon>Dikarya</taxon>
        <taxon>Ascomycota</taxon>
        <taxon>Pezizomycotina</taxon>
        <taxon>Eurotiomycetes</taxon>
        <taxon>Eurotiomycetidae</taxon>
        <taxon>Onygenales</taxon>
        <taxon>Ajellomycetaceae</taxon>
        <taxon>Helicocarpus</taxon>
    </lineage>
</organism>
<evidence type="ECO:0000256" key="10">
    <source>
        <dbReference type="SAM" id="Phobius"/>
    </source>
</evidence>
<dbReference type="Proteomes" id="UP000223968">
    <property type="component" value="Unassembled WGS sequence"/>
</dbReference>
<dbReference type="PANTHER" id="PTHR12791">
    <property type="entry name" value="GOLGI SNARE BET1-RELATED"/>
    <property type="match status" value="1"/>
</dbReference>
<evidence type="ECO:0000256" key="4">
    <source>
        <dbReference type="ARBA" id="ARBA00022927"/>
    </source>
</evidence>
<comment type="subcellular location">
    <subcellularLocation>
        <location evidence="8">Endomembrane system</location>
        <topology evidence="8">Single-pass type IV membrane protein</topology>
    </subcellularLocation>
    <subcellularLocation>
        <location evidence="1">Golgi apparatus membrane</location>
    </subcellularLocation>
</comment>
<dbReference type="EMBL" id="PDNB01000042">
    <property type="protein sequence ID" value="PGH13749.1"/>
    <property type="molecule type" value="Genomic_DNA"/>
</dbReference>
<dbReference type="SMART" id="SM00397">
    <property type="entry name" value="t_SNARE"/>
    <property type="match status" value="1"/>
</dbReference>
<dbReference type="PROSITE" id="PS50192">
    <property type="entry name" value="T_SNARE"/>
    <property type="match status" value="1"/>
</dbReference>
<evidence type="ECO:0000256" key="9">
    <source>
        <dbReference type="SAM" id="MobiDB-lite"/>
    </source>
</evidence>
<evidence type="ECO:0000259" key="11">
    <source>
        <dbReference type="PROSITE" id="PS50192"/>
    </source>
</evidence>
<keyword evidence="6" id="KW-0333">Golgi apparatus</keyword>